<dbReference type="InterPro" id="IPR015797">
    <property type="entry name" value="NUDIX_hydrolase-like_dom_sf"/>
</dbReference>
<keyword evidence="4 7" id="KW-0378">Hydrolase</keyword>
<comment type="cofactor">
    <cofactor evidence="1">
        <name>Mn(2+)</name>
        <dbReference type="ChEBI" id="CHEBI:29035"/>
    </cofactor>
</comment>
<dbReference type="RefSeq" id="WP_371876234.1">
    <property type="nucleotide sequence ID" value="NZ_BKZW01000001.1"/>
</dbReference>
<dbReference type="InterPro" id="IPR039121">
    <property type="entry name" value="NUDT19"/>
</dbReference>
<dbReference type="SUPFAM" id="SSF55811">
    <property type="entry name" value="Nudix"/>
    <property type="match status" value="1"/>
</dbReference>
<proteinExistence type="predicted"/>
<comment type="caution">
    <text evidence="7">The sequence shown here is derived from an EMBL/GenBank/DDBJ whole genome shotgun (WGS) entry which is preliminary data.</text>
</comment>
<evidence type="ECO:0000256" key="2">
    <source>
        <dbReference type="ARBA" id="ARBA00001946"/>
    </source>
</evidence>
<dbReference type="AlphaFoldDB" id="A0A5J4KHU3"/>
<comment type="cofactor">
    <cofactor evidence="2">
        <name>Mg(2+)</name>
        <dbReference type="ChEBI" id="CHEBI:18420"/>
    </cofactor>
</comment>
<dbReference type="PANTHER" id="PTHR12318:SF0">
    <property type="entry name" value="ACYL-COENZYME A DIPHOSPHATASE NUDT19"/>
    <property type="match status" value="1"/>
</dbReference>
<dbReference type="EMBL" id="BKZW01000001">
    <property type="protein sequence ID" value="GER87323.1"/>
    <property type="molecule type" value="Genomic_DNA"/>
</dbReference>
<accession>A0A5J4KHU3</accession>
<evidence type="ECO:0000313" key="8">
    <source>
        <dbReference type="Proteomes" id="UP000326912"/>
    </source>
</evidence>
<dbReference type="GO" id="GO:0046872">
    <property type="term" value="F:metal ion binding"/>
    <property type="evidence" value="ECO:0007669"/>
    <property type="project" value="UniProtKB-KW"/>
</dbReference>
<sequence length="225" mass="25144">MPDVYVFPGGAVAEEDHHIEVQTELCWPVANSGADPEGRTRLGTGLRVAALRELFEEANILLAYTNEQRMLAIEESALSRFKSHRQTFHKQQGSMEQLLREERLVLATDQLYYFSHWITPEVSPKRYDTHFFLAPGPAKQEAAYDQIETSDGIWIGAGQALERHEAGSFDLAFPTIYQLRELAAFTSVAEALATAGQQYVQTHRPVIVKEGGESQIVLPGEKAQS</sequence>
<evidence type="ECO:0000256" key="3">
    <source>
        <dbReference type="ARBA" id="ARBA00022723"/>
    </source>
</evidence>
<keyword evidence="8" id="KW-1185">Reference proteome</keyword>
<evidence type="ECO:0000256" key="4">
    <source>
        <dbReference type="ARBA" id="ARBA00022801"/>
    </source>
</evidence>
<protein>
    <submittedName>
        <fullName evidence="7">NUDIX hydrolase</fullName>
    </submittedName>
</protein>
<dbReference type="Proteomes" id="UP000326912">
    <property type="component" value="Unassembled WGS sequence"/>
</dbReference>
<reference evidence="7 8" key="1">
    <citation type="submission" date="2019-10" db="EMBL/GenBank/DDBJ databases">
        <title>Dictyobacter vulcani sp. nov., within the class Ktedonobacteria, isolated from soil of volcanic Mt. Zao.</title>
        <authorList>
            <person name="Zheng Y."/>
            <person name="Wang C.M."/>
            <person name="Sakai Y."/>
            <person name="Abe K."/>
            <person name="Yokota A."/>
            <person name="Yabe S."/>
        </authorList>
    </citation>
    <scope>NUCLEOTIDE SEQUENCE [LARGE SCALE GENOMIC DNA]</scope>
    <source>
        <strain evidence="7 8">W12</strain>
    </source>
</reference>
<dbReference type="CDD" id="cd18870">
    <property type="entry name" value="NUDIX_AcylCoAdiphos_Nudt19"/>
    <property type="match status" value="1"/>
</dbReference>
<dbReference type="PANTHER" id="PTHR12318">
    <property type="entry name" value="TESTOSTERONE-REGULATED PROTEIN RP2"/>
    <property type="match status" value="1"/>
</dbReference>
<evidence type="ECO:0000313" key="7">
    <source>
        <dbReference type="EMBL" id="GER87323.1"/>
    </source>
</evidence>
<organism evidence="7 8">
    <name type="scientific">Dictyobacter vulcani</name>
    <dbReference type="NCBI Taxonomy" id="2607529"/>
    <lineage>
        <taxon>Bacteria</taxon>
        <taxon>Bacillati</taxon>
        <taxon>Chloroflexota</taxon>
        <taxon>Ktedonobacteria</taxon>
        <taxon>Ktedonobacterales</taxon>
        <taxon>Dictyobacteraceae</taxon>
        <taxon>Dictyobacter</taxon>
    </lineage>
</organism>
<evidence type="ECO:0000256" key="6">
    <source>
        <dbReference type="ARBA" id="ARBA00023211"/>
    </source>
</evidence>
<dbReference type="Gene3D" id="3.90.79.10">
    <property type="entry name" value="Nucleoside Triphosphate Pyrophosphohydrolase"/>
    <property type="match status" value="1"/>
</dbReference>
<gene>
    <name evidence="7" type="ORF">KDW_14850</name>
</gene>
<evidence type="ECO:0000256" key="1">
    <source>
        <dbReference type="ARBA" id="ARBA00001936"/>
    </source>
</evidence>
<keyword evidence="3" id="KW-0479">Metal-binding</keyword>
<name>A0A5J4KHU3_9CHLR</name>
<dbReference type="GO" id="GO:0016818">
    <property type="term" value="F:hydrolase activity, acting on acid anhydrides, in phosphorus-containing anhydrides"/>
    <property type="evidence" value="ECO:0007669"/>
    <property type="project" value="InterPro"/>
</dbReference>
<keyword evidence="6" id="KW-0464">Manganese</keyword>
<evidence type="ECO:0000256" key="5">
    <source>
        <dbReference type="ARBA" id="ARBA00022842"/>
    </source>
</evidence>
<keyword evidence="5" id="KW-0460">Magnesium</keyword>